<evidence type="ECO:0000256" key="2">
    <source>
        <dbReference type="ARBA" id="ARBA00022670"/>
    </source>
</evidence>
<keyword evidence="8" id="KW-0121">Carboxypeptidase</keyword>
<dbReference type="InterPro" id="IPR002933">
    <property type="entry name" value="Peptidase_M20"/>
</dbReference>
<evidence type="ECO:0000259" key="7">
    <source>
        <dbReference type="Pfam" id="PF07687"/>
    </source>
</evidence>
<dbReference type="STRING" id="637679.GCA_001550055_00740"/>
<gene>
    <name evidence="8" type="ORF">SAMN04488071_0148</name>
</gene>
<keyword evidence="6" id="KW-1133">Transmembrane helix</keyword>
<evidence type="ECO:0000313" key="8">
    <source>
        <dbReference type="EMBL" id="SDD25127.1"/>
    </source>
</evidence>
<dbReference type="PROSITE" id="PS00758">
    <property type="entry name" value="ARGE_DAPE_CPG2_1"/>
    <property type="match status" value="1"/>
</dbReference>
<evidence type="ECO:0000256" key="3">
    <source>
        <dbReference type="ARBA" id="ARBA00022723"/>
    </source>
</evidence>
<dbReference type="Gene3D" id="3.40.630.10">
    <property type="entry name" value="Zn peptidases"/>
    <property type="match status" value="1"/>
</dbReference>
<dbReference type="GO" id="GO:0046872">
    <property type="term" value="F:metal ion binding"/>
    <property type="evidence" value="ECO:0007669"/>
    <property type="project" value="UniProtKB-KW"/>
</dbReference>
<dbReference type="Gene3D" id="3.30.70.360">
    <property type="match status" value="1"/>
</dbReference>
<name>A0A1G6T9I5_9PROT</name>
<evidence type="ECO:0000256" key="1">
    <source>
        <dbReference type="ARBA" id="ARBA00006247"/>
    </source>
</evidence>
<keyword evidence="2" id="KW-0645">Protease</keyword>
<dbReference type="GO" id="GO:0004180">
    <property type="term" value="F:carboxypeptidase activity"/>
    <property type="evidence" value="ECO:0007669"/>
    <property type="project" value="UniProtKB-KW"/>
</dbReference>
<dbReference type="SUPFAM" id="SSF55031">
    <property type="entry name" value="Bacterial exopeptidase dimerisation domain"/>
    <property type="match status" value="1"/>
</dbReference>
<keyword evidence="6" id="KW-0472">Membrane</keyword>
<evidence type="ECO:0000256" key="6">
    <source>
        <dbReference type="SAM" id="Phobius"/>
    </source>
</evidence>
<dbReference type="InterPro" id="IPR001261">
    <property type="entry name" value="ArgE/DapE_CS"/>
</dbReference>
<accession>A0A1G6T9I5</accession>
<comment type="similarity">
    <text evidence="1">Belongs to the peptidase M20A family.</text>
</comment>
<dbReference type="OrthoDB" id="9809784at2"/>
<keyword evidence="3" id="KW-0479">Metal-binding</keyword>
<keyword evidence="5" id="KW-0862">Zinc</keyword>
<dbReference type="PANTHER" id="PTHR45962">
    <property type="entry name" value="N-FATTY-ACYL-AMINO ACID SYNTHASE/HYDROLASE PM20D1"/>
    <property type="match status" value="1"/>
</dbReference>
<reference evidence="8 9" key="1">
    <citation type="submission" date="2016-10" db="EMBL/GenBank/DDBJ databases">
        <authorList>
            <person name="de Groot N.N."/>
        </authorList>
    </citation>
    <scope>NUCLEOTIDE SEQUENCE [LARGE SCALE GENOMIC DNA]</scope>
    <source>
        <strain evidence="8 9">CGMCC 1.9109</strain>
    </source>
</reference>
<dbReference type="AlphaFoldDB" id="A0A1G6T9I5"/>
<feature type="transmembrane region" description="Helical" evidence="6">
    <location>
        <begin position="6"/>
        <end position="26"/>
    </location>
</feature>
<evidence type="ECO:0000256" key="4">
    <source>
        <dbReference type="ARBA" id="ARBA00022801"/>
    </source>
</evidence>
<dbReference type="RefSeq" id="WP_068308949.1">
    <property type="nucleotide sequence ID" value="NZ_FNAK01000001.1"/>
</dbReference>
<sequence length="489" mass="52306">MRVLGYLVVGLVGLIVFMVANTVAMLPAGEAKSLKPASYDAADARRMAENLAGAVRYQTISHSLDRAPDHKAFKGFHDYLVTTYPNAHAVLEREVVSDYSLMYRWPAASGTAKKPIALAAHMDVVPVPEVGLADWPQPPFAGVIDDDGILWGRGTLDDKGMLIAVMEALEKLARAGFTPDRDIYFLFGHDEELGGDKGAAVMAGMLKDRGVQLAWLMDEGSAIPDGIIPGVKSPVALISLGEKGSVTLKFSATDDGGHSSAPKDYTAASLAAAAGVAVTENQYPLVLDEHLESFLKAVAPEQPFLNRFMIANLWATRGVMAGELAKSPTVAAFMHTTTAFTMMQSGTKTNILPQYAEAVVNYRIHPRDTVEGVVARATELIGDDRVTVTKMSEGREATSMSDPEGAGYKAIADAVKAEFGDIPIAPTLTVQGTDARHYGGVADGVYRFMPLVVGKDTLKQIHGTAEHISIEALARQVSFFETLIRGTAE</sequence>
<evidence type="ECO:0000313" key="9">
    <source>
        <dbReference type="Proteomes" id="UP000183685"/>
    </source>
</evidence>
<dbReference type="PANTHER" id="PTHR45962:SF1">
    <property type="entry name" value="N-FATTY-ACYL-AMINO ACID SYNTHASE_HYDROLASE PM20D1"/>
    <property type="match status" value="1"/>
</dbReference>
<dbReference type="Gene3D" id="1.10.150.900">
    <property type="match status" value="1"/>
</dbReference>
<dbReference type="Pfam" id="PF01546">
    <property type="entry name" value="Peptidase_M20"/>
    <property type="match status" value="1"/>
</dbReference>
<dbReference type="Pfam" id="PF07687">
    <property type="entry name" value="M20_dimer"/>
    <property type="match status" value="1"/>
</dbReference>
<evidence type="ECO:0000256" key="5">
    <source>
        <dbReference type="ARBA" id="ARBA00022833"/>
    </source>
</evidence>
<protein>
    <submittedName>
        <fullName evidence="8">Carboxypeptidase PM20D1</fullName>
    </submittedName>
</protein>
<keyword evidence="6" id="KW-0812">Transmembrane</keyword>
<keyword evidence="4" id="KW-0378">Hydrolase</keyword>
<dbReference type="Proteomes" id="UP000183685">
    <property type="component" value="Unassembled WGS sequence"/>
</dbReference>
<proteinExistence type="inferred from homology"/>
<dbReference type="GO" id="GO:0006508">
    <property type="term" value="P:proteolysis"/>
    <property type="evidence" value="ECO:0007669"/>
    <property type="project" value="UniProtKB-KW"/>
</dbReference>
<dbReference type="SUPFAM" id="SSF53187">
    <property type="entry name" value="Zn-dependent exopeptidases"/>
    <property type="match status" value="1"/>
</dbReference>
<organism evidence="8 9">
    <name type="scientific">Kordiimonas lacus</name>
    <dbReference type="NCBI Taxonomy" id="637679"/>
    <lineage>
        <taxon>Bacteria</taxon>
        <taxon>Pseudomonadati</taxon>
        <taxon>Pseudomonadota</taxon>
        <taxon>Alphaproteobacteria</taxon>
        <taxon>Kordiimonadales</taxon>
        <taxon>Kordiimonadaceae</taxon>
        <taxon>Kordiimonas</taxon>
    </lineage>
</organism>
<dbReference type="EMBL" id="FNAK01000001">
    <property type="protein sequence ID" value="SDD25127.1"/>
    <property type="molecule type" value="Genomic_DNA"/>
</dbReference>
<dbReference type="InterPro" id="IPR011650">
    <property type="entry name" value="Peptidase_M20_dimer"/>
</dbReference>
<dbReference type="InterPro" id="IPR047177">
    <property type="entry name" value="Pept_M20A"/>
</dbReference>
<keyword evidence="9" id="KW-1185">Reference proteome</keyword>
<dbReference type="InterPro" id="IPR036264">
    <property type="entry name" value="Bact_exopeptidase_dim_dom"/>
</dbReference>
<feature type="domain" description="Peptidase M20 dimerisation" evidence="7">
    <location>
        <begin position="241"/>
        <end position="382"/>
    </location>
</feature>